<dbReference type="Proteomes" id="UP000283509">
    <property type="component" value="Unassembled WGS sequence"/>
</dbReference>
<protein>
    <submittedName>
        <fullName evidence="1">Uncharacterized protein</fullName>
    </submittedName>
</protein>
<dbReference type="AlphaFoldDB" id="A0A423SIG7"/>
<keyword evidence="2" id="KW-1185">Reference proteome</keyword>
<comment type="caution">
    <text evidence="1">The sequence shown here is derived from an EMBL/GenBank/DDBJ whole genome shotgun (WGS) entry which is preliminary data.</text>
</comment>
<evidence type="ECO:0000313" key="1">
    <source>
        <dbReference type="EMBL" id="ROT63992.1"/>
    </source>
</evidence>
<name>A0A423SIG7_PENVA</name>
<accession>A0A423SIG7</accession>
<proteinExistence type="predicted"/>
<reference evidence="1 2" key="1">
    <citation type="submission" date="2018-04" db="EMBL/GenBank/DDBJ databases">
        <authorList>
            <person name="Zhang X."/>
            <person name="Yuan J."/>
            <person name="Li F."/>
            <person name="Xiang J."/>
        </authorList>
    </citation>
    <scope>NUCLEOTIDE SEQUENCE [LARGE SCALE GENOMIC DNA]</scope>
    <source>
        <tissue evidence="1">Muscle</tissue>
    </source>
</reference>
<gene>
    <name evidence="1" type="ORF">C7M84_018094</name>
</gene>
<sequence length="518" mass="58139">MSRGPLTLTSSSPAHSFSPLQVPLPFLPSLGSSLSLPFSGFFRGPGPSPSSPPPFLRLARRLSKSPLPLFSGSFHVPPSPSPLCGSPSPLSLSFRVPSTSLPLPPLFRAPPLLLSFPLLPRVPPCPLSFPSLESLQVPSLPPLLGLLPRSSYSLTSSGSLHFPSPSPLYESPSPLFLPFRVPSTSLPLPPLFMGLQFLPLLPSLWGLQVPSSSLFGFPPRPLSFPLLPRPRLEYESQFSPSLDLEYEQFSPSLNLELRTIFSQTEYDNLDLEYNNFSQPRPRECEQFSHSLDSKYESIFSPSLRTFEYEQFSHSPDLEYEQFLHPASTSNYEQFFSRPPTRMEQFSNADEQFSPSLTFARNNFFPQPRLECEQFSPSLDLGMQQFFFLPRPSTRRIANNFSQASDLESAKQFSPSLGPRMRNKFSPSLDLEYDNFSQPRPRQIANNFFPASTLDLCEQPIYSPSLDLECEQFSPSLDDACEQFLTASTTWPARTQQARRSCSLIQAIYQARAYLAMGY</sequence>
<evidence type="ECO:0000313" key="2">
    <source>
        <dbReference type="Proteomes" id="UP000283509"/>
    </source>
</evidence>
<dbReference type="EMBL" id="QCYY01003347">
    <property type="protein sequence ID" value="ROT63992.1"/>
    <property type="molecule type" value="Genomic_DNA"/>
</dbReference>
<organism evidence="1 2">
    <name type="scientific">Penaeus vannamei</name>
    <name type="common">Whiteleg shrimp</name>
    <name type="synonym">Litopenaeus vannamei</name>
    <dbReference type="NCBI Taxonomy" id="6689"/>
    <lineage>
        <taxon>Eukaryota</taxon>
        <taxon>Metazoa</taxon>
        <taxon>Ecdysozoa</taxon>
        <taxon>Arthropoda</taxon>
        <taxon>Crustacea</taxon>
        <taxon>Multicrustacea</taxon>
        <taxon>Malacostraca</taxon>
        <taxon>Eumalacostraca</taxon>
        <taxon>Eucarida</taxon>
        <taxon>Decapoda</taxon>
        <taxon>Dendrobranchiata</taxon>
        <taxon>Penaeoidea</taxon>
        <taxon>Penaeidae</taxon>
        <taxon>Penaeus</taxon>
    </lineage>
</organism>
<reference evidence="1 2" key="2">
    <citation type="submission" date="2019-01" db="EMBL/GenBank/DDBJ databases">
        <title>The decoding of complex shrimp genome reveals the adaptation for benthos swimmer, frequently molting mechanism and breeding impact on genome.</title>
        <authorList>
            <person name="Sun Y."/>
            <person name="Gao Y."/>
            <person name="Yu Y."/>
        </authorList>
    </citation>
    <scope>NUCLEOTIDE SEQUENCE [LARGE SCALE GENOMIC DNA]</scope>
    <source>
        <tissue evidence="1">Muscle</tissue>
    </source>
</reference>